<sequence length="185" mass="20777">MLLPSLDIIKQERERLRLSQKQLANMANVSTSMINQIESGRCKPSYETAKRIFEKLTNFEESQSETAEDICTWKIVKLKITNTIDDARKKMESVGISQIPIFDGNEPKGVVTEQGILSRLADSDNKSNYKKTQLGDVMEDIPGIVAHDTPVKSIVQMVRTGKFLLVRKDTKFGIISATDGLKIMD</sequence>
<dbReference type="InterPro" id="IPR000644">
    <property type="entry name" value="CBS_dom"/>
</dbReference>
<dbReference type="PANTHER" id="PTHR43080:SF26">
    <property type="entry name" value="REGULATORY PROTEIN"/>
    <property type="match status" value="1"/>
</dbReference>
<dbReference type="InterPro" id="IPR010982">
    <property type="entry name" value="Lambda_DNA-bd_dom_sf"/>
</dbReference>
<dbReference type="Gene3D" id="1.10.260.40">
    <property type="entry name" value="lambda repressor-like DNA-binding domains"/>
    <property type="match status" value="1"/>
</dbReference>
<evidence type="ECO:0000256" key="1">
    <source>
        <dbReference type="ARBA" id="ARBA00023122"/>
    </source>
</evidence>
<dbReference type="EMBL" id="UINC01006496">
    <property type="protein sequence ID" value="SVA27859.1"/>
    <property type="molecule type" value="Genomic_DNA"/>
</dbReference>
<feature type="non-terminal residue" evidence="3">
    <location>
        <position position="185"/>
    </location>
</feature>
<feature type="non-terminal residue" evidence="3">
    <location>
        <position position="1"/>
    </location>
</feature>
<dbReference type="Pfam" id="PF00571">
    <property type="entry name" value="CBS"/>
    <property type="match status" value="1"/>
</dbReference>
<dbReference type="SUPFAM" id="SSF47413">
    <property type="entry name" value="lambda repressor-like DNA-binding domains"/>
    <property type="match status" value="1"/>
</dbReference>
<organism evidence="3">
    <name type="scientific">marine metagenome</name>
    <dbReference type="NCBI Taxonomy" id="408172"/>
    <lineage>
        <taxon>unclassified sequences</taxon>
        <taxon>metagenomes</taxon>
        <taxon>ecological metagenomes</taxon>
    </lineage>
</organism>
<dbReference type="InterPro" id="IPR051257">
    <property type="entry name" value="Diverse_CBS-Domain"/>
</dbReference>
<dbReference type="InterPro" id="IPR017158">
    <property type="entry name" value="Tscrpt-reg_CBS-contain_prd"/>
</dbReference>
<gene>
    <name evidence="3" type="ORF">METZ01_LOCUS80713</name>
</gene>
<reference evidence="3" key="1">
    <citation type="submission" date="2018-05" db="EMBL/GenBank/DDBJ databases">
        <authorList>
            <person name="Lanie J.A."/>
            <person name="Ng W.-L."/>
            <person name="Kazmierczak K.M."/>
            <person name="Andrzejewski T.M."/>
            <person name="Davidsen T.M."/>
            <person name="Wayne K.J."/>
            <person name="Tettelin H."/>
            <person name="Glass J.I."/>
            <person name="Rusch D."/>
            <person name="Podicherti R."/>
            <person name="Tsui H.-C.T."/>
            <person name="Winkler M.E."/>
        </authorList>
    </citation>
    <scope>NUCLEOTIDE SEQUENCE</scope>
</reference>
<dbReference type="PIRSF" id="PIRSF037253">
    <property type="entry name" value="HTH_CBS_prd"/>
    <property type="match status" value="1"/>
</dbReference>
<name>A0A381UI80_9ZZZZ</name>
<dbReference type="SMART" id="SM00530">
    <property type="entry name" value="HTH_XRE"/>
    <property type="match status" value="1"/>
</dbReference>
<protein>
    <recommendedName>
        <fullName evidence="2">HTH cro/C1-type domain-containing protein</fullName>
    </recommendedName>
</protein>
<keyword evidence="1" id="KW-0129">CBS domain</keyword>
<feature type="domain" description="HTH cro/C1-type" evidence="2">
    <location>
        <begin position="8"/>
        <end position="62"/>
    </location>
</feature>
<dbReference type="SUPFAM" id="SSF54631">
    <property type="entry name" value="CBS-domain pair"/>
    <property type="match status" value="1"/>
</dbReference>
<dbReference type="CDD" id="cd02205">
    <property type="entry name" value="CBS_pair_SF"/>
    <property type="match status" value="1"/>
</dbReference>
<dbReference type="GO" id="GO:0003677">
    <property type="term" value="F:DNA binding"/>
    <property type="evidence" value="ECO:0007669"/>
    <property type="project" value="InterPro"/>
</dbReference>
<proteinExistence type="predicted"/>
<dbReference type="PANTHER" id="PTHR43080">
    <property type="entry name" value="CBS DOMAIN-CONTAINING PROTEIN CBSX3, MITOCHONDRIAL"/>
    <property type="match status" value="1"/>
</dbReference>
<evidence type="ECO:0000259" key="2">
    <source>
        <dbReference type="SMART" id="SM00530"/>
    </source>
</evidence>
<dbReference type="CDD" id="cd00093">
    <property type="entry name" value="HTH_XRE"/>
    <property type="match status" value="1"/>
</dbReference>
<dbReference type="InterPro" id="IPR001387">
    <property type="entry name" value="Cro/C1-type_HTH"/>
</dbReference>
<dbReference type="AlphaFoldDB" id="A0A381UI80"/>
<dbReference type="Gene3D" id="3.10.580.10">
    <property type="entry name" value="CBS-domain"/>
    <property type="match status" value="1"/>
</dbReference>
<dbReference type="InterPro" id="IPR046342">
    <property type="entry name" value="CBS_dom_sf"/>
</dbReference>
<accession>A0A381UI80</accession>
<evidence type="ECO:0000313" key="3">
    <source>
        <dbReference type="EMBL" id="SVA27859.1"/>
    </source>
</evidence>
<dbReference type="Pfam" id="PF01381">
    <property type="entry name" value="HTH_3"/>
    <property type="match status" value="1"/>
</dbReference>